<comment type="caution">
    <text evidence="1">The sequence shown here is derived from an EMBL/GenBank/DDBJ whole genome shotgun (WGS) entry which is preliminary data.</text>
</comment>
<feature type="non-terminal residue" evidence="1">
    <location>
        <position position="1"/>
    </location>
</feature>
<reference evidence="1 2" key="1">
    <citation type="journal article" date="2021" name="BMC Genomics">
        <title>Datura genome reveals duplications of psychoactive alkaloid biosynthetic genes and high mutation rate following tissue culture.</title>
        <authorList>
            <person name="Rajewski A."/>
            <person name="Carter-House D."/>
            <person name="Stajich J."/>
            <person name="Litt A."/>
        </authorList>
    </citation>
    <scope>NUCLEOTIDE SEQUENCE [LARGE SCALE GENOMIC DNA]</scope>
    <source>
        <strain evidence="1">AR-01</strain>
    </source>
</reference>
<accession>A0ABS8URH7</accession>
<dbReference type="Proteomes" id="UP000823775">
    <property type="component" value="Unassembled WGS sequence"/>
</dbReference>
<dbReference type="InterPro" id="IPR029058">
    <property type="entry name" value="AB_hydrolase_fold"/>
</dbReference>
<sequence>LSILKFSGEHGWKNLGKVAIFLCFIAVSTGRELKVKAKSKHHAAIYNHTLATILVEYASAVYVDLTGCFTWTCSRCNDLTKGFQILELIVDVQRCLQAFVGVAQDLECPLLLHSGALRKAVLSKRSTKSSKVSCGLSVVNIFDIKFNFELFGYNLQEWIEDLYWKQLDISYPGMEGAMVHHSFILLTTTLTGHSNGEGAMAAFWPGSHRASWIPEYLGYDIWAQPRMGNAAFVSYYSERVPNTIRVTNVYTVEKVCDNSGRDPSCSRSVSGNSITDHLRYFGVKLSCDVSAGCRIVMDNGLAAYRTADSGQISSSPEIYLLLF</sequence>
<gene>
    <name evidence="1" type="ORF">HAX54_019442</name>
</gene>
<dbReference type="Gene3D" id="3.40.50.1820">
    <property type="entry name" value="alpha/beta hydrolase"/>
    <property type="match status" value="1"/>
</dbReference>
<evidence type="ECO:0000313" key="2">
    <source>
        <dbReference type="Proteomes" id="UP000823775"/>
    </source>
</evidence>
<dbReference type="PANTHER" id="PTHR45856:SF11">
    <property type="entry name" value="FUNGAL LIPASE-LIKE DOMAIN-CONTAINING PROTEIN"/>
    <property type="match status" value="1"/>
</dbReference>
<dbReference type="InterPro" id="IPR051218">
    <property type="entry name" value="Sec_MonoDiacylglyc_Lipase"/>
</dbReference>
<organism evidence="1 2">
    <name type="scientific">Datura stramonium</name>
    <name type="common">Jimsonweed</name>
    <name type="synonym">Common thornapple</name>
    <dbReference type="NCBI Taxonomy" id="4076"/>
    <lineage>
        <taxon>Eukaryota</taxon>
        <taxon>Viridiplantae</taxon>
        <taxon>Streptophyta</taxon>
        <taxon>Embryophyta</taxon>
        <taxon>Tracheophyta</taxon>
        <taxon>Spermatophyta</taxon>
        <taxon>Magnoliopsida</taxon>
        <taxon>eudicotyledons</taxon>
        <taxon>Gunneridae</taxon>
        <taxon>Pentapetalae</taxon>
        <taxon>asterids</taxon>
        <taxon>lamiids</taxon>
        <taxon>Solanales</taxon>
        <taxon>Solanaceae</taxon>
        <taxon>Solanoideae</taxon>
        <taxon>Datureae</taxon>
        <taxon>Datura</taxon>
    </lineage>
</organism>
<dbReference type="EMBL" id="JACEIK010002362">
    <property type="protein sequence ID" value="MCD9560697.1"/>
    <property type="molecule type" value="Genomic_DNA"/>
</dbReference>
<evidence type="ECO:0000313" key="1">
    <source>
        <dbReference type="EMBL" id="MCD9560697.1"/>
    </source>
</evidence>
<name>A0ABS8URH7_DATST</name>
<keyword evidence="2" id="KW-1185">Reference proteome</keyword>
<protein>
    <submittedName>
        <fullName evidence="1">Uncharacterized protein</fullName>
    </submittedName>
</protein>
<dbReference type="PANTHER" id="PTHR45856">
    <property type="entry name" value="ALPHA/BETA-HYDROLASES SUPERFAMILY PROTEIN"/>
    <property type="match status" value="1"/>
</dbReference>
<dbReference type="SUPFAM" id="SSF53474">
    <property type="entry name" value="alpha/beta-Hydrolases"/>
    <property type="match status" value="1"/>
</dbReference>
<proteinExistence type="predicted"/>